<dbReference type="EMBL" id="DRIG01000029">
    <property type="protein sequence ID" value="HEC77999.1"/>
    <property type="molecule type" value="Genomic_DNA"/>
</dbReference>
<accession>A0A9C9EL82</accession>
<evidence type="ECO:0000313" key="2">
    <source>
        <dbReference type="Proteomes" id="UP000885826"/>
    </source>
</evidence>
<organism evidence="1 2">
    <name type="scientific">candidate division WOR-3 bacterium</name>
    <dbReference type="NCBI Taxonomy" id="2052148"/>
    <lineage>
        <taxon>Bacteria</taxon>
        <taxon>Bacteria division WOR-3</taxon>
    </lineage>
</organism>
<evidence type="ECO:0000313" key="1">
    <source>
        <dbReference type="EMBL" id="HEC77999.1"/>
    </source>
</evidence>
<dbReference type="Proteomes" id="UP000885826">
    <property type="component" value="Unassembled WGS sequence"/>
</dbReference>
<reference evidence="1" key="1">
    <citation type="journal article" date="2020" name="mSystems">
        <title>Genome- and Community-Level Interaction Insights into Carbon Utilization and Element Cycling Functions of Hydrothermarchaeota in Hydrothermal Sediment.</title>
        <authorList>
            <person name="Zhou Z."/>
            <person name="Liu Y."/>
            <person name="Xu W."/>
            <person name="Pan J."/>
            <person name="Luo Z.H."/>
            <person name="Li M."/>
        </authorList>
    </citation>
    <scope>NUCLEOTIDE SEQUENCE</scope>
    <source>
        <strain evidence="1">HyVt-388</strain>
    </source>
</reference>
<protein>
    <submittedName>
        <fullName evidence="1">Uncharacterized protein</fullName>
    </submittedName>
</protein>
<dbReference type="AlphaFoldDB" id="A0A9C9EL82"/>
<gene>
    <name evidence="1" type="ORF">ENI34_02510</name>
</gene>
<sequence>MATHLENIEDILSFIAKDTSAETMLDALYKKIRFLVERYIVLRDAENFTAYFKFLLSTDKLPKELVFNNKLIQAFINRTYADSKEEIQNFRGDILYRYLSKSLVKGAEIKAGALDELENIIKREKAPSLEILKERVRIAMILKWLQGPLETQLSGGLRDYITFLATIYGQYKTDRVYNVDWQPYDISDEDMAVLNSEYAVFELSLMEAIKLIREARARKPRSNNYKDQFRIVLISLDNLVRLAKKGELDSPHAFRDKMIVATTLIYIQDEFVEKDPELKKLIQLFVSLYYQFRDKHYTSVEKKRVGIKES</sequence>
<comment type="caution">
    <text evidence="1">The sequence shown here is derived from an EMBL/GenBank/DDBJ whole genome shotgun (WGS) entry which is preliminary data.</text>
</comment>
<name>A0A9C9EL82_UNCW3</name>
<proteinExistence type="predicted"/>